<name>N6UGH8_9HYPH</name>
<dbReference type="Pfam" id="PF03167">
    <property type="entry name" value="UDG"/>
    <property type="match status" value="1"/>
</dbReference>
<dbReference type="Gene3D" id="3.40.470.10">
    <property type="entry name" value="Uracil-DNA glycosylase-like domain"/>
    <property type="match status" value="1"/>
</dbReference>
<dbReference type="SMART" id="SM00986">
    <property type="entry name" value="UDG"/>
    <property type="match status" value="1"/>
</dbReference>
<proteinExistence type="predicted"/>
<dbReference type="RefSeq" id="WP_004109249.1">
    <property type="nucleotide sequence ID" value="NZ_AQHN01000010.1"/>
</dbReference>
<dbReference type="AlphaFoldDB" id="N6UGH8"/>
<accession>N6UGH8</accession>
<dbReference type="OrthoDB" id="9789139at2"/>
<evidence type="ECO:0000313" key="2">
    <source>
        <dbReference type="EMBL" id="ENN89283.1"/>
    </source>
</evidence>
<dbReference type="PANTHER" id="PTHR42160">
    <property type="entry name" value="URACIL-DNA GLYCOSYLASE SUPERFAMILY PROTEIN"/>
    <property type="match status" value="1"/>
</dbReference>
<dbReference type="PANTHER" id="PTHR42160:SF1">
    <property type="entry name" value="URACIL-DNA GLYCOSYLASE SUPERFAMILY PROTEIN"/>
    <property type="match status" value="1"/>
</dbReference>
<dbReference type="SMART" id="SM00987">
    <property type="entry name" value="UreE_C"/>
    <property type="match status" value="1"/>
</dbReference>
<feature type="domain" description="Uracil-DNA glycosylase-like" evidence="1">
    <location>
        <begin position="39"/>
        <end position="202"/>
    </location>
</feature>
<dbReference type="InterPro" id="IPR036895">
    <property type="entry name" value="Uracil-DNA_glycosylase-like_sf"/>
</dbReference>
<evidence type="ECO:0000259" key="1">
    <source>
        <dbReference type="SMART" id="SM00986"/>
    </source>
</evidence>
<dbReference type="InterPro" id="IPR047124">
    <property type="entry name" value="HI_0220.2"/>
</dbReference>
<dbReference type="CDD" id="cd10033">
    <property type="entry name" value="UDG_like"/>
    <property type="match status" value="1"/>
</dbReference>
<dbReference type="InterPro" id="IPR005122">
    <property type="entry name" value="Uracil-DNA_glycosylase-like"/>
</dbReference>
<dbReference type="Proteomes" id="UP000012429">
    <property type="component" value="Unassembled WGS sequence"/>
</dbReference>
<organism evidence="2 3">
    <name type="scientific">Rhizobium freirei PRF 81</name>
    <dbReference type="NCBI Taxonomy" id="363754"/>
    <lineage>
        <taxon>Bacteria</taxon>
        <taxon>Pseudomonadati</taxon>
        <taxon>Pseudomonadota</taxon>
        <taxon>Alphaproteobacteria</taxon>
        <taxon>Hyphomicrobiales</taxon>
        <taxon>Rhizobiaceae</taxon>
        <taxon>Rhizobium/Agrobacterium group</taxon>
        <taxon>Rhizobium</taxon>
    </lineage>
</organism>
<evidence type="ECO:0000313" key="3">
    <source>
        <dbReference type="Proteomes" id="UP000012429"/>
    </source>
</evidence>
<keyword evidence="3" id="KW-1185">Reference proteome</keyword>
<dbReference type="PATRIC" id="fig|363754.4.peg.794"/>
<sequence length="210" mass="23782">MTNELELQALGLEIAACRFCRDTPAKGEADRLPHEPRPVATLSSTARILIAGQAPGLRVHESGLPFNDASGDRLRQWLNVDRESFYNPDHFAILPMGFCFPGYDAAGSDLPPRKECAPRWRQKAMDAMPQIELILTIGQYAQAWHMGAGRMASMTETVAEWRRYLLTNRSPAMLPLPHPSWRNSGWLKRHPWFEAELLPVLQERVRILVS</sequence>
<protein>
    <submittedName>
        <fullName evidence="2">Uracil-DNA glucosyllase</fullName>
    </submittedName>
</protein>
<gene>
    <name evidence="2" type="ORF">RHSP_29763</name>
</gene>
<dbReference type="EMBL" id="AQHN01000010">
    <property type="protein sequence ID" value="ENN89283.1"/>
    <property type="molecule type" value="Genomic_DNA"/>
</dbReference>
<dbReference type="STRING" id="363754.RHSP_29763"/>
<reference evidence="2 3" key="1">
    <citation type="journal article" date="2012" name="BMC Genomics">
        <title>Genomic basis of broad host range and environmental adaptability of Rhizobium tropici CIAT 899 and Rhizobium sp. PRF 81 which are used in inoculants for common bean (Phaseolus vulgaris L.).</title>
        <authorList>
            <person name="Ormeno-Orrillo E."/>
            <person name="Menna P."/>
            <person name="Almeida L.G."/>
            <person name="Ollero F.J."/>
            <person name="Nicolas M.F."/>
            <person name="Pains Rodrigues E."/>
            <person name="Shigueyoshi Nakatani A."/>
            <person name="Silva Batista J.S."/>
            <person name="Oliveira Chueire L.M."/>
            <person name="Souza R.C."/>
            <person name="Ribeiro Vasconcelos A.T."/>
            <person name="Megias M."/>
            <person name="Hungria M."/>
            <person name="Martinez-Romero E."/>
        </authorList>
    </citation>
    <scope>NUCLEOTIDE SEQUENCE [LARGE SCALE GENOMIC DNA]</scope>
    <source>
        <strain evidence="2 3">PRF 81</strain>
    </source>
</reference>
<dbReference type="SUPFAM" id="SSF52141">
    <property type="entry name" value="Uracil-DNA glycosylase-like"/>
    <property type="match status" value="1"/>
</dbReference>
<comment type="caution">
    <text evidence="2">The sequence shown here is derived from an EMBL/GenBank/DDBJ whole genome shotgun (WGS) entry which is preliminary data.</text>
</comment>